<evidence type="ECO:0000313" key="5">
    <source>
        <dbReference type="Proteomes" id="UP001193389"/>
    </source>
</evidence>
<organism evidence="4 5">
    <name type="scientific">Aquipluma nitroreducens</name>
    <dbReference type="NCBI Taxonomy" id="2010828"/>
    <lineage>
        <taxon>Bacteria</taxon>
        <taxon>Pseudomonadati</taxon>
        <taxon>Bacteroidota</taxon>
        <taxon>Bacteroidia</taxon>
        <taxon>Marinilabiliales</taxon>
        <taxon>Prolixibacteraceae</taxon>
        <taxon>Aquipluma</taxon>
    </lineage>
</organism>
<dbReference type="InterPro" id="IPR036737">
    <property type="entry name" value="OmpA-like_sf"/>
</dbReference>
<dbReference type="EMBL" id="AP018694">
    <property type="protein sequence ID" value="BBE19563.1"/>
    <property type="molecule type" value="Genomic_DNA"/>
</dbReference>
<evidence type="ECO:0000256" key="2">
    <source>
        <dbReference type="SAM" id="SignalP"/>
    </source>
</evidence>
<feature type="domain" description="OmpA-like" evidence="3">
    <location>
        <begin position="244"/>
        <end position="350"/>
    </location>
</feature>
<keyword evidence="2" id="KW-0732">Signal</keyword>
<dbReference type="SUPFAM" id="SSF103088">
    <property type="entry name" value="OmpA-like"/>
    <property type="match status" value="1"/>
</dbReference>
<feature type="chain" id="PRO_5024435139" evidence="2">
    <location>
        <begin position="20"/>
        <end position="350"/>
    </location>
</feature>
<sequence length="350" mass="39264">MKKLFVIICFVFSATFMFAQEFNKWSIEPEFGLTKLQDMPYGGSKVGLYNAGIGVRYMATPLYGVRVSGSYTNHNYTLTDQSVKYAEGQIFGVCNFGRLLKLERIAKNRYTIIGGIGGDLSNSHDFTNTQMFDRVTNFHLAGFVDNEFRVTDKFFLTAGLNVITGVNLSAPTGVTDINQATINGVAKTSIIDFNVKAIFVLGKKKDHADFYLEPELAPTNNIVYVDSTRKVTNNYYTEVCEEISAPTSNSNPEYVYFKNDSYKIDKDGLENIEQSLHKIKDKVTITAYCSNVASSEYNLKLAKNRANAVKDKLVNLGVDPSKINIVSIGIDFDRKIPELFDMARRVKIEF</sequence>
<dbReference type="PROSITE" id="PS51123">
    <property type="entry name" value="OMPA_2"/>
    <property type="match status" value="1"/>
</dbReference>
<proteinExistence type="predicted"/>
<dbReference type="AlphaFoldDB" id="A0A5K7SDA5"/>
<dbReference type="Pfam" id="PF00691">
    <property type="entry name" value="OmpA"/>
    <property type="match status" value="1"/>
</dbReference>
<reference evidence="4" key="1">
    <citation type="journal article" date="2020" name="Int. J. Syst. Evol. Microbiol.">
        <title>Aquipluma nitroreducens gen. nov. sp. nov., a novel facultatively anaerobic bacterium isolated from a freshwater lake.</title>
        <authorList>
            <person name="Watanabe M."/>
            <person name="Kojima H."/>
            <person name="Fukui M."/>
        </authorList>
    </citation>
    <scope>NUCLEOTIDE SEQUENCE</scope>
    <source>
        <strain evidence="4">MeG22</strain>
    </source>
</reference>
<keyword evidence="5" id="KW-1185">Reference proteome</keyword>
<evidence type="ECO:0000256" key="1">
    <source>
        <dbReference type="PROSITE-ProRule" id="PRU00473"/>
    </source>
</evidence>
<dbReference type="InterPro" id="IPR050330">
    <property type="entry name" value="Bact_OuterMem_StrucFunc"/>
</dbReference>
<dbReference type="Proteomes" id="UP001193389">
    <property type="component" value="Chromosome"/>
</dbReference>
<evidence type="ECO:0000259" key="3">
    <source>
        <dbReference type="PROSITE" id="PS51123"/>
    </source>
</evidence>
<gene>
    <name evidence="4" type="ORF">AQPE_3749</name>
</gene>
<name>A0A5K7SDA5_9BACT</name>
<dbReference type="CDD" id="cd07185">
    <property type="entry name" value="OmpA_C-like"/>
    <property type="match status" value="1"/>
</dbReference>
<dbReference type="PANTHER" id="PTHR30329:SF21">
    <property type="entry name" value="LIPOPROTEIN YIAD-RELATED"/>
    <property type="match status" value="1"/>
</dbReference>
<accession>A0A5K7SDA5</accession>
<evidence type="ECO:0000313" key="4">
    <source>
        <dbReference type="EMBL" id="BBE19563.1"/>
    </source>
</evidence>
<keyword evidence="1" id="KW-0472">Membrane</keyword>
<dbReference type="PANTHER" id="PTHR30329">
    <property type="entry name" value="STATOR ELEMENT OF FLAGELLAR MOTOR COMPLEX"/>
    <property type="match status" value="1"/>
</dbReference>
<protein>
    <submittedName>
        <fullName evidence="4">Outer membrane porin F</fullName>
    </submittedName>
</protein>
<dbReference type="InterPro" id="IPR006665">
    <property type="entry name" value="OmpA-like"/>
</dbReference>
<dbReference type="KEGG" id="anf:AQPE_3749"/>
<dbReference type="RefSeq" id="WP_318347794.1">
    <property type="nucleotide sequence ID" value="NZ_AP018694.1"/>
</dbReference>
<dbReference type="Gene3D" id="3.30.1330.60">
    <property type="entry name" value="OmpA-like domain"/>
    <property type="match status" value="1"/>
</dbReference>
<dbReference type="GO" id="GO:0016020">
    <property type="term" value="C:membrane"/>
    <property type="evidence" value="ECO:0007669"/>
    <property type="project" value="UniProtKB-UniRule"/>
</dbReference>
<feature type="signal peptide" evidence="2">
    <location>
        <begin position="1"/>
        <end position="19"/>
    </location>
</feature>